<protein>
    <recommendedName>
        <fullName evidence="5">Fungal lipase-type domain-containing protein</fullName>
    </recommendedName>
</protein>
<accession>A0AA38P0N4</accession>
<dbReference type="InterPro" id="IPR029058">
    <property type="entry name" value="AB_hydrolase_fold"/>
</dbReference>
<name>A0AA38P0N4_9AGAR</name>
<keyword evidence="7" id="KW-1185">Reference proteome</keyword>
<evidence type="ECO:0000313" key="6">
    <source>
        <dbReference type="EMBL" id="KAJ3833976.1"/>
    </source>
</evidence>
<dbReference type="InterPro" id="IPR051218">
    <property type="entry name" value="Sec_MonoDiacylglyc_Lipase"/>
</dbReference>
<keyword evidence="1" id="KW-1015">Disulfide bond</keyword>
<comment type="catalytic activity">
    <reaction evidence="3">
        <text>a diacylglycerol + H2O = a monoacylglycerol + a fatty acid + H(+)</text>
        <dbReference type="Rhea" id="RHEA:32731"/>
        <dbReference type="ChEBI" id="CHEBI:15377"/>
        <dbReference type="ChEBI" id="CHEBI:15378"/>
        <dbReference type="ChEBI" id="CHEBI:17408"/>
        <dbReference type="ChEBI" id="CHEBI:18035"/>
        <dbReference type="ChEBI" id="CHEBI:28868"/>
    </reaction>
</comment>
<reference evidence="6" key="1">
    <citation type="submission" date="2022-08" db="EMBL/GenBank/DDBJ databases">
        <authorList>
            <consortium name="DOE Joint Genome Institute"/>
            <person name="Min B."/>
            <person name="Riley R."/>
            <person name="Sierra-Patev S."/>
            <person name="Naranjo-Ortiz M."/>
            <person name="Looney B."/>
            <person name="Konkel Z."/>
            <person name="Slot J.C."/>
            <person name="Sakamoto Y."/>
            <person name="Steenwyk J.L."/>
            <person name="Rokas A."/>
            <person name="Carro J."/>
            <person name="Camarero S."/>
            <person name="Ferreira P."/>
            <person name="Molpeceres G."/>
            <person name="Ruiz-Duenas F.J."/>
            <person name="Serrano A."/>
            <person name="Henrissat B."/>
            <person name="Drula E."/>
            <person name="Hughes K.W."/>
            <person name="Mata J.L."/>
            <person name="Ishikawa N.K."/>
            <person name="Vargas-Isla R."/>
            <person name="Ushijima S."/>
            <person name="Smith C.A."/>
            <person name="Ahrendt S."/>
            <person name="Andreopoulos W."/>
            <person name="He G."/>
            <person name="Labutti K."/>
            <person name="Lipzen A."/>
            <person name="Ng V."/>
            <person name="Sandor L."/>
            <person name="Barry K."/>
            <person name="Martinez A.T."/>
            <person name="Xiao Y."/>
            <person name="Gibbons J.G."/>
            <person name="Terashima K."/>
            <person name="Hibbett D.S."/>
            <person name="Grigoriev I.V."/>
        </authorList>
    </citation>
    <scope>NUCLEOTIDE SEQUENCE</scope>
    <source>
        <strain evidence="6">TFB9207</strain>
    </source>
</reference>
<evidence type="ECO:0000256" key="1">
    <source>
        <dbReference type="ARBA" id="ARBA00023157"/>
    </source>
</evidence>
<gene>
    <name evidence="6" type="ORF">F5878DRAFT_545614</name>
</gene>
<dbReference type="InterPro" id="IPR002921">
    <property type="entry name" value="Fungal_lipase-type"/>
</dbReference>
<dbReference type="Pfam" id="PF01764">
    <property type="entry name" value="Lipase_3"/>
    <property type="match status" value="1"/>
</dbReference>
<dbReference type="GO" id="GO:0006629">
    <property type="term" value="P:lipid metabolic process"/>
    <property type="evidence" value="ECO:0007669"/>
    <property type="project" value="InterPro"/>
</dbReference>
<evidence type="ECO:0000256" key="2">
    <source>
        <dbReference type="ARBA" id="ARBA00043996"/>
    </source>
</evidence>
<comment type="caution">
    <text evidence="6">The sequence shown here is derived from an EMBL/GenBank/DDBJ whole genome shotgun (WGS) entry which is preliminary data.</text>
</comment>
<comment type="catalytic activity">
    <reaction evidence="4">
        <text>a monoacylglycerol + H2O = glycerol + a fatty acid + H(+)</text>
        <dbReference type="Rhea" id="RHEA:15245"/>
        <dbReference type="ChEBI" id="CHEBI:15377"/>
        <dbReference type="ChEBI" id="CHEBI:15378"/>
        <dbReference type="ChEBI" id="CHEBI:17408"/>
        <dbReference type="ChEBI" id="CHEBI:17754"/>
        <dbReference type="ChEBI" id="CHEBI:28868"/>
    </reaction>
</comment>
<sequence>MLHQGHSLGGAYATLCYAEIMRLYNNSPAKPRQEEGELARFFSQLKKRQFLLRDLYTFGCPRLGGVMNDKAWASQYVSALDDHTGQSWQVVNRYDPVMAVPPVIPFISTWNHVDNGYQVSDQETPQPLPSEVGTQPGLNFEFWNFPYHCEIVHRLTDRKA</sequence>
<evidence type="ECO:0000259" key="5">
    <source>
        <dbReference type="Pfam" id="PF01764"/>
    </source>
</evidence>
<dbReference type="SUPFAM" id="SSF53474">
    <property type="entry name" value="alpha/beta-Hydrolases"/>
    <property type="match status" value="1"/>
</dbReference>
<evidence type="ECO:0000256" key="3">
    <source>
        <dbReference type="ARBA" id="ARBA00047591"/>
    </source>
</evidence>
<feature type="domain" description="Fungal lipase-type" evidence="5">
    <location>
        <begin position="5"/>
        <end position="102"/>
    </location>
</feature>
<evidence type="ECO:0000313" key="7">
    <source>
        <dbReference type="Proteomes" id="UP001163846"/>
    </source>
</evidence>
<dbReference type="AlphaFoldDB" id="A0AA38P0N4"/>
<dbReference type="EMBL" id="MU806602">
    <property type="protein sequence ID" value="KAJ3833976.1"/>
    <property type="molecule type" value="Genomic_DNA"/>
</dbReference>
<evidence type="ECO:0000256" key="4">
    <source>
        <dbReference type="ARBA" id="ARBA00048461"/>
    </source>
</evidence>
<comment type="similarity">
    <text evidence="2">Belongs to the AB hydrolase superfamily. Lipase family. Class 3 subfamily.</text>
</comment>
<organism evidence="6 7">
    <name type="scientific">Lentinula raphanica</name>
    <dbReference type="NCBI Taxonomy" id="153919"/>
    <lineage>
        <taxon>Eukaryota</taxon>
        <taxon>Fungi</taxon>
        <taxon>Dikarya</taxon>
        <taxon>Basidiomycota</taxon>
        <taxon>Agaricomycotina</taxon>
        <taxon>Agaricomycetes</taxon>
        <taxon>Agaricomycetidae</taxon>
        <taxon>Agaricales</taxon>
        <taxon>Marasmiineae</taxon>
        <taxon>Omphalotaceae</taxon>
        <taxon>Lentinula</taxon>
    </lineage>
</organism>
<dbReference type="Proteomes" id="UP001163846">
    <property type="component" value="Unassembled WGS sequence"/>
</dbReference>
<dbReference type="Gene3D" id="3.40.50.1820">
    <property type="entry name" value="alpha/beta hydrolase"/>
    <property type="match status" value="1"/>
</dbReference>
<proteinExistence type="inferred from homology"/>
<dbReference type="PANTHER" id="PTHR45856:SF24">
    <property type="entry name" value="FUNGAL LIPASE-LIKE DOMAIN-CONTAINING PROTEIN"/>
    <property type="match status" value="1"/>
</dbReference>
<dbReference type="PANTHER" id="PTHR45856">
    <property type="entry name" value="ALPHA/BETA-HYDROLASES SUPERFAMILY PROTEIN"/>
    <property type="match status" value="1"/>
</dbReference>